<reference evidence="1 4" key="4">
    <citation type="submission" date="2019-12" db="EMBL/GenBank/DDBJ databases">
        <title>Multi-Generational Helicobacter saguini Isolates.</title>
        <authorList>
            <person name="Mannion A."/>
            <person name="Shen Z."/>
            <person name="Fox J.G."/>
        </authorList>
    </citation>
    <scope>NUCLEOTIDE SEQUENCE [LARGE SCALE GENOMIC DNA]</scope>
    <source>
        <strain evidence="1">16-048</strain>
        <strain evidence="4">16-048 (F4)</strain>
    </source>
</reference>
<name>A0A347VRV3_9HELI</name>
<comment type="caution">
    <text evidence="2">The sequence shown here is derived from an EMBL/GenBank/DDBJ whole genome shotgun (WGS) entry which is preliminary data.</text>
</comment>
<evidence type="ECO:0000313" key="1">
    <source>
        <dbReference type="EMBL" id="MWV68917.1"/>
    </source>
</evidence>
<reference evidence="2 3" key="2">
    <citation type="journal article" date="2016" name="Infect. Immun.">
        <title>Helicobacter saguini, a Novel Helicobacter Isolated from Cotton-Top Tamarins with Ulcerative Colitis, Has Proinflammatory Properties and Induces Typhlocolitis and Dysplasia in Gnotobiotic IL-10-/- Mice.</title>
        <authorList>
            <person name="Shen Z."/>
            <person name="Mannion A."/>
            <person name="Whary M.T."/>
            <person name="Muthupalani S."/>
            <person name="Sheh A."/>
            <person name="Feng Y."/>
            <person name="Gong G."/>
            <person name="Vandamme P."/>
            <person name="Holcombe H.R."/>
            <person name="Paster B.J."/>
            <person name="Fox J.G."/>
        </authorList>
    </citation>
    <scope>NUCLEOTIDE SEQUENCE [LARGE SCALE GENOMIC DNA]</scope>
    <source>
        <strain evidence="2 3">MIT 97-6194</strain>
    </source>
</reference>
<dbReference type="RefSeq" id="WP_034572739.1">
    <property type="nucleotide sequence ID" value="NZ_JRMP02000013.1"/>
</dbReference>
<sequence>MVKQVKIFEANSIENLEREINKFCVDFFPEEIFSIKILPLESEGAYFAYITYQKDEYEES</sequence>
<evidence type="ECO:0000313" key="3">
    <source>
        <dbReference type="Proteomes" id="UP000029714"/>
    </source>
</evidence>
<dbReference type="OrthoDB" id="5328509at2"/>
<accession>A0A347VRV3</accession>
<dbReference type="AlphaFoldDB" id="A0A347VRV3"/>
<proteinExistence type="predicted"/>
<evidence type="ECO:0000313" key="4">
    <source>
        <dbReference type="Proteomes" id="UP000477070"/>
    </source>
</evidence>
<evidence type="ECO:0000313" key="2">
    <source>
        <dbReference type="EMBL" id="TLD93626.1"/>
    </source>
</evidence>
<dbReference type="EMBL" id="QBIU01000001">
    <property type="protein sequence ID" value="MWV68917.1"/>
    <property type="molecule type" value="Genomic_DNA"/>
</dbReference>
<dbReference type="Proteomes" id="UP000029714">
    <property type="component" value="Unassembled WGS sequence"/>
</dbReference>
<organism evidence="2 3">
    <name type="scientific">Helicobacter saguini</name>
    <dbReference type="NCBI Taxonomy" id="1548018"/>
    <lineage>
        <taxon>Bacteria</taxon>
        <taxon>Pseudomonadati</taxon>
        <taxon>Campylobacterota</taxon>
        <taxon>Epsilonproteobacteria</taxon>
        <taxon>Campylobacterales</taxon>
        <taxon>Helicobacteraceae</taxon>
        <taxon>Helicobacter</taxon>
    </lineage>
</organism>
<protein>
    <submittedName>
        <fullName evidence="2">Uncharacterized protein</fullName>
    </submittedName>
</protein>
<dbReference type="STRING" id="1548018.LS64_09945"/>
<keyword evidence="3" id="KW-1185">Reference proteome</keyword>
<dbReference type="EMBL" id="JRMP02000013">
    <property type="protein sequence ID" value="TLD93626.1"/>
    <property type="molecule type" value="Genomic_DNA"/>
</dbReference>
<reference evidence="2 3" key="1">
    <citation type="journal article" date="2014" name="Genome Announc.">
        <title>Draft genome sequences of eight enterohepatic helicobacter species isolated from both laboratory and wild rodents.</title>
        <authorList>
            <person name="Sheh A."/>
            <person name="Shen Z."/>
            <person name="Fox J.G."/>
        </authorList>
    </citation>
    <scope>NUCLEOTIDE SEQUENCE [LARGE SCALE GENOMIC DNA]</scope>
    <source>
        <strain evidence="2 3">MIT 97-6194</strain>
    </source>
</reference>
<dbReference type="Proteomes" id="UP000477070">
    <property type="component" value="Unassembled WGS sequence"/>
</dbReference>
<reference evidence="2" key="3">
    <citation type="submission" date="2018-04" db="EMBL/GenBank/DDBJ databases">
        <authorList>
            <person name="Sheh A."/>
            <person name="Shen Z."/>
            <person name="Mannion A.J."/>
            <person name="Fox J.G."/>
        </authorList>
    </citation>
    <scope>NUCLEOTIDE SEQUENCE</scope>
    <source>
        <strain evidence="2">MIT 97-6194</strain>
    </source>
</reference>
<gene>
    <name evidence="1" type="ORF">DCO61_02465</name>
    <name evidence="2" type="ORF">LS64_008330</name>
</gene>